<feature type="region of interest" description="Disordered" evidence="1">
    <location>
        <begin position="336"/>
        <end position="363"/>
    </location>
</feature>
<feature type="compositionally biased region" description="Low complexity" evidence="1">
    <location>
        <begin position="254"/>
        <end position="268"/>
    </location>
</feature>
<organism evidence="2 3">
    <name type="scientific">Trypanosoma brucei gambiense (strain MHOM/CI/86/DAL972)</name>
    <dbReference type="NCBI Taxonomy" id="679716"/>
    <lineage>
        <taxon>Eukaryota</taxon>
        <taxon>Discoba</taxon>
        <taxon>Euglenozoa</taxon>
        <taxon>Kinetoplastea</taxon>
        <taxon>Metakinetoplastina</taxon>
        <taxon>Trypanosomatida</taxon>
        <taxon>Trypanosomatidae</taxon>
        <taxon>Trypanosoma</taxon>
    </lineage>
</organism>
<protein>
    <submittedName>
        <fullName evidence="2">Uncharacterized protein</fullName>
    </submittedName>
</protein>
<evidence type="ECO:0000256" key="1">
    <source>
        <dbReference type="SAM" id="MobiDB-lite"/>
    </source>
</evidence>
<accession>D0A638</accession>
<feature type="compositionally biased region" description="Polar residues" evidence="1">
    <location>
        <begin position="451"/>
        <end position="465"/>
    </location>
</feature>
<feature type="compositionally biased region" description="Basic and acidic residues" evidence="1">
    <location>
        <begin position="58"/>
        <end position="74"/>
    </location>
</feature>
<dbReference type="KEGG" id="tbg:TbgDal_XI2560"/>
<feature type="region of interest" description="Disordered" evidence="1">
    <location>
        <begin position="241"/>
        <end position="270"/>
    </location>
</feature>
<dbReference type="RefSeq" id="XP_011779403.1">
    <property type="nucleotide sequence ID" value="XM_011781101.1"/>
</dbReference>
<dbReference type="GeneID" id="23867227"/>
<gene>
    <name evidence="2" type="ORF">TbgDal_XI2560</name>
</gene>
<feature type="compositionally biased region" description="Low complexity" evidence="1">
    <location>
        <begin position="414"/>
        <end position="439"/>
    </location>
</feature>
<reference evidence="3" key="1">
    <citation type="journal article" date="2010" name="PLoS Negl. Trop. Dis.">
        <title>The genome sequence of Trypanosoma brucei gambiense, causative agent of chronic human african trypanosomiasis.</title>
        <authorList>
            <person name="Jackson A.P."/>
            <person name="Sanders M."/>
            <person name="Berry A."/>
            <person name="McQuillan J."/>
            <person name="Aslett M.A."/>
            <person name="Quail M.A."/>
            <person name="Chukualim B."/>
            <person name="Capewell P."/>
            <person name="MacLeod A."/>
            <person name="Melville S.E."/>
            <person name="Gibson W."/>
            <person name="Barry J.D."/>
            <person name="Berriman M."/>
            <person name="Hertz-Fowler C."/>
        </authorList>
    </citation>
    <scope>NUCLEOTIDE SEQUENCE [LARGE SCALE GENOMIC DNA]</scope>
    <source>
        <strain evidence="3">MHOM/CI/86/DAL972</strain>
    </source>
</reference>
<evidence type="ECO:0000313" key="2">
    <source>
        <dbReference type="EMBL" id="CBH17139.1"/>
    </source>
</evidence>
<feature type="compositionally biased region" description="Polar residues" evidence="1">
    <location>
        <begin position="786"/>
        <end position="811"/>
    </location>
</feature>
<feature type="region of interest" description="Disordered" evidence="1">
    <location>
        <begin position="383"/>
        <end position="466"/>
    </location>
</feature>
<evidence type="ECO:0000313" key="3">
    <source>
        <dbReference type="Proteomes" id="UP000002316"/>
    </source>
</evidence>
<feature type="compositionally biased region" description="Basic and acidic residues" evidence="1">
    <location>
        <begin position="510"/>
        <end position="537"/>
    </location>
</feature>
<feature type="compositionally biased region" description="Polar residues" evidence="1">
    <location>
        <begin position="110"/>
        <end position="123"/>
    </location>
</feature>
<feature type="region of interest" description="Disordered" evidence="1">
    <location>
        <begin position="110"/>
        <end position="132"/>
    </location>
</feature>
<feature type="compositionally biased region" description="Basic and acidic residues" evidence="1">
    <location>
        <begin position="812"/>
        <end position="833"/>
    </location>
</feature>
<name>D0A638_TRYB9</name>
<feature type="compositionally biased region" description="Polar residues" evidence="1">
    <location>
        <begin position="387"/>
        <end position="413"/>
    </location>
</feature>
<feature type="region of interest" description="Disordered" evidence="1">
    <location>
        <begin position="786"/>
        <end position="838"/>
    </location>
</feature>
<proteinExistence type="predicted"/>
<dbReference type="Proteomes" id="UP000002316">
    <property type="component" value="Chromosome 11"/>
</dbReference>
<dbReference type="EMBL" id="FN554974">
    <property type="protein sequence ID" value="CBH17139.1"/>
    <property type="molecule type" value="Genomic_DNA"/>
</dbReference>
<dbReference type="AlphaFoldDB" id="D0A638"/>
<feature type="region of interest" description="Disordered" evidence="1">
    <location>
        <begin position="509"/>
        <end position="537"/>
    </location>
</feature>
<dbReference type="OrthoDB" id="266450at2759"/>
<sequence length="1061" mass="115601">MYHCIHHQTHLKTNCSFHVFFLLLKNMYKQHTNFAAANTPLFTQLFGSVAADTSKPQQRVEKDTSEEFNRRNSEDPAQLSRGRIVEMQSSGSKRYQTADSATQTTLPCSKVVGSNTEEPTQNFLRPCQPQEVGPPPCAEFKPMDVEGGADISVEDDVPAWKKPTIPFRKMMQELEKRFHEQMDVHRGLKSTMERLDVLRSEISLYQAEQRTAKLAEALHQKNAYSIERAAQLSASAHAYAESLSASSPKPPPAITTAPPQQQTKAAASETTPFLKSILESYQKEREGKTRGRNGEATDVPVKKALSVDIIRQPEEPLPYKRVYYVPVVEEKPNSVSAVREDGVNDVNSTAREGNGARASTSSVSVVAAGPSAASNSEISIESGGVSANTSVGSSEGGTNVISQSLDTDQVSETRSLSAASSRNSPPSSTSSTPSVNELSASTGHSSIADETGSSIKSSHSTNILATRNEGKAEPLVTTLKEFYRACGNANRLMQALLGKNIRLTAVTPKKKGDAYKEREEHSASSESSDSRNVRQSEKPEWLAALKRDVRDIRKLRRFIDRMKRNIKSIDCHHRAQEVRRKLFVKAQRLAKAQRRVRNNMDVVSDVMDEIADIIRSDASGAGDEDEVVDDISVAFYAEGSDSIMDEVDDDFNFGGTTRSGGGISDEVDDEVVDELQQSRLGSADDDVVTDVVSELSWAKEESDFAEALAEVSDINDLLDDEVPLPDEESLMDDVVDEDLPPASSIETEGSIEDRVAAAGVDDVADSVISGAVDGIVDDVEDAASSAVITEESSADNADVSSVMPASSASTRSSKDTEDSVKRMRDMSRSRIYDDTESAESALNELERAMRIPTKQRSLSSSGAHPVNFLGLDIQNAMSAETLVTEELKDGYVVRSDSHTWESTLHNDVAFPPAPADITLSADINTNPPTLRSLSTPTSVASVAGLPVKAPGCANYATDDIVAQLNWKERQLLLFEKIHPKTMWTQAETEDTPADAEGPVEGRAGYHWGMLETLLQYRFALNAVDEAHDDITDYVDDFEDIIFDDYDAEEKSSSGASEGPAT</sequence>
<dbReference type="VEuPathDB" id="TriTrypDB:Tbg972.11.2560"/>
<feature type="region of interest" description="Disordered" evidence="1">
    <location>
        <begin position="52"/>
        <end position="81"/>
    </location>
</feature>